<dbReference type="Proteomes" id="UP000008912">
    <property type="component" value="Unassembled WGS sequence"/>
</dbReference>
<evidence type="ECO:0000256" key="1">
    <source>
        <dbReference type="SAM" id="MobiDB-lite"/>
    </source>
</evidence>
<sequence length="63" mass="7190">MLNRTEPYVPEGGAYPPEREPFIVPVEPERTADEYEDYGADEPGEEQPPHGRWRRALPRGPGQ</sequence>
<organism evidence="2 3">
    <name type="scientific">Ailuropoda melanoleuca</name>
    <name type="common">Giant panda</name>
    <dbReference type="NCBI Taxonomy" id="9646"/>
    <lineage>
        <taxon>Eukaryota</taxon>
        <taxon>Metazoa</taxon>
        <taxon>Chordata</taxon>
        <taxon>Craniata</taxon>
        <taxon>Vertebrata</taxon>
        <taxon>Euteleostomi</taxon>
        <taxon>Mammalia</taxon>
        <taxon>Eutheria</taxon>
        <taxon>Laurasiatheria</taxon>
        <taxon>Carnivora</taxon>
        <taxon>Caniformia</taxon>
        <taxon>Ursidae</taxon>
        <taxon>Ailuropoda</taxon>
    </lineage>
</organism>
<name>A0A7N5KIF5_AILME</name>
<dbReference type="Ensembl" id="ENSAMET00000034247.1">
    <property type="protein sequence ID" value="ENSAMEP00000025261.1"/>
    <property type="gene ID" value="ENSAMEG00000024225.1"/>
</dbReference>
<proteinExistence type="predicted"/>
<reference evidence="2" key="2">
    <citation type="submission" date="2025-05" db="UniProtKB">
        <authorList>
            <consortium name="Ensembl"/>
        </authorList>
    </citation>
    <scope>IDENTIFICATION</scope>
</reference>
<reference evidence="2 3" key="1">
    <citation type="journal article" date="2010" name="Nature">
        <title>The sequence and de novo assembly of the giant panda genome.</title>
        <authorList>
            <person name="Li R."/>
            <person name="Fan W."/>
            <person name="Tian G."/>
            <person name="Zhu H."/>
            <person name="He L."/>
            <person name="Cai J."/>
            <person name="Huang Q."/>
            <person name="Cai Q."/>
            <person name="Li B."/>
            <person name="Bai Y."/>
            <person name="Zhang Z."/>
            <person name="Zhang Y."/>
            <person name="Wang W."/>
            <person name="Li J."/>
            <person name="Wei F."/>
            <person name="Li H."/>
            <person name="Jian M."/>
            <person name="Li J."/>
            <person name="Zhang Z."/>
            <person name="Nielsen R."/>
            <person name="Li D."/>
            <person name="Gu W."/>
            <person name="Yang Z."/>
            <person name="Xuan Z."/>
            <person name="Ryder O.A."/>
            <person name="Leung F.C."/>
            <person name="Zhou Y."/>
            <person name="Cao J."/>
            <person name="Sun X."/>
            <person name="Fu Y."/>
            <person name="Fang X."/>
            <person name="Guo X."/>
            <person name="Wang B."/>
            <person name="Hou R."/>
            <person name="Shen F."/>
            <person name="Mu B."/>
            <person name="Ni P."/>
            <person name="Lin R."/>
            <person name="Qian W."/>
            <person name="Wang G."/>
            <person name="Yu C."/>
            <person name="Nie W."/>
            <person name="Wang J."/>
            <person name="Wu Z."/>
            <person name="Liang H."/>
            <person name="Min J."/>
            <person name="Wu Q."/>
            <person name="Cheng S."/>
            <person name="Ruan J."/>
            <person name="Wang M."/>
            <person name="Shi Z."/>
            <person name="Wen M."/>
            <person name="Liu B."/>
            <person name="Ren X."/>
            <person name="Zheng H."/>
            <person name="Dong D."/>
            <person name="Cook K."/>
            <person name="Shan G."/>
            <person name="Zhang H."/>
            <person name="Kosiol C."/>
            <person name="Xie X."/>
            <person name="Lu Z."/>
            <person name="Zheng H."/>
            <person name="Li Y."/>
            <person name="Steiner C.C."/>
            <person name="Lam T.T."/>
            <person name="Lin S."/>
            <person name="Zhang Q."/>
            <person name="Li G."/>
            <person name="Tian J."/>
            <person name="Gong T."/>
            <person name="Liu H."/>
            <person name="Zhang D."/>
            <person name="Fang L."/>
            <person name="Ye C."/>
            <person name="Zhang J."/>
            <person name="Hu W."/>
            <person name="Xu A."/>
            <person name="Ren Y."/>
            <person name="Zhang G."/>
            <person name="Bruford M.W."/>
            <person name="Li Q."/>
            <person name="Ma L."/>
            <person name="Guo Y."/>
            <person name="An N."/>
            <person name="Hu Y."/>
            <person name="Zheng Y."/>
            <person name="Shi Y."/>
            <person name="Li Z."/>
            <person name="Liu Q."/>
            <person name="Chen Y."/>
            <person name="Zhao J."/>
            <person name="Qu N."/>
            <person name="Zhao S."/>
            <person name="Tian F."/>
            <person name="Wang X."/>
            <person name="Wang H."/>
            <person name="Xu L."/>
            <person name="Liu X."/>
            <person name="Vinar T."/>
            <person name="Wang Y."/>
            <person name="Lam T.W."/>
            <person name="Yiu S.M."/>
            <person name="Liu S."/>
            <person name="Zhang H."/>
            <person name="Li D."/>
            <person name="Huang Y."/>
            <person name="Wang X."/>
            <person name="Yang G."/>
            <person name="Jiang Z."/>
            <person name="Wang J."/>
            <person name="Qin N."/>
            <person name="Li L."/>
            <person name="Li J."/>
            <person name="Bolund L."/>
            <person name="Kristiansen K."/>
            <person name="Wong G.K."/>
            <person name="Olson M."/>
            <person name="Zhang X."/>
            <person name="Li S."/>
            <person name="Yang H."/>
            <person name="Wang J."/>
            <person name="Wang J."/>
        </authorList>
    </citation>
    <scope>NUCLEOTIDE SEQUENCE [LARGE SCALE GENOMIC DNA]</scope>
</reference>
<feature type="region of interest" description="Disordered" evidence="1">
    <location>
        <begin position="1"/>
        <end position="63"/>
    </location>
</feature>
<keyword evidence="3" id="KW-1185">Reference proteome</keyword>
<dbReference type="GeneTree" id="ENSGT00910000148442"/>
<protein>
    <submittedName>
        <fullName evidence="2">Uncharacterized protein</fullName>
    </submittedName>
</protein>
<dbReference type="AlphaFoldDB" id="A0A7N5KIF5"/>
<dbReference type="Ensembl" id="ENSAMET00000041783.1">
    <property type="protein sequence ID" value="ENSAMEP00000040557.1"/>
    <property type="gene ID" value="ENSAMEG00000030122.1"/>
</dbReference>
<feature type="compositionally biased region" description="Basic and acidic residues" evidence="1">
    <location>
        <begin position="17"/>
        <end position="33"/>
    </location>
</feature>
<accession>A0A7N5KIF5</accession>
<evidence type="ECO:0000313" key="2">
    <source>
        <dbReference type="Ensembl" id="ENSAMEP00000040557.1"/>
    </source>
</evidence>
<feature type="compositionally biased region" description="Acidic residues" evidence="1">
    <location>
        <begin position="34"/>
        <end position="45"/>
    </location>
</feature>
<evidence type="ECO:0000313" key="3">
    <source>
        <dbReference type="Proteomes" id="UP000008912"/>
    </source>
</evidence>